<dbReference type="HOGENOM" id="CLU_1786821_0_0_1"/>
<sequence length="145" mass="16279">MATGMSPIIRNKMIASIHSTHTYLKPPKHPQLHDIGHAAVSDISGEIILPIVLLVPDDGVSLAISVKSQLLQRLPERLLQGNIDDRPPNLRAIFAVSSSRLCWHYFHAAVLEGRGLAAKQNRPRHYKDVEHVLMTMDVQSENEYY</sequence>
<dbReference type="GeneID" id="2875577"/>
<reference evidence="2" key="2">
    <citation type="journal article" date="2009" name="Fungal Genet. Biol.">
        <title>The 2008 update of the Aspergillus nidulans genome annotation: a community effort.</title>
        <authorList>
            <person name="Wortman J.R."/>
            <person name="Gilsenan J.M."/>
            <person name="Joardar V."/>
            <person name="Deegan J."/>
            <person name="Clutterbuck J."/>
            <person name="Andersen M.R."/>
            <person name="Archer D."/>
            <person name="Bencina M."/>
            <person name="Braus G."/>
            <person name="Coutinho P."/>
            <person name="von Dohren H."/>
            <person name="Doonan J."/>
            <person name="Driessen A.J."/>
            <person name="Durek P."/>
            <person name="Espeso E."/>
            <person name="Fekete E."/>
            <person name="Flipphi M."/>
            <person name="Estrada C.G."/>
            <person name="Geysens S."/>
            <person name="Goldman G."/>
            <person name="de Groot P.W."/>
            <person name="Hansen K."/>
            <person name="Harris S.D."/>
            <person name="Heinekamp T."/>
            <person name="Helmstaedt K."/>
            <person name="Henrissat B."/>
            <person name="Hofmann G."/>
            <person name="Homan T."/>
            <person name="Horio T."/>
            <person name="Horiuchi H."/>
            <person name="James S."/>
            <person name="Jones M."/>
            <person name="Karaffa L."/>
            <person name="Karanyi Z."/>
            <person name="Kato M."/>
            <person name="Keller N."/>
            <person name="Kelly D.E."/>
            <person name="Kiel J.A."/>
            <person name="Kim J.M."/>
            <person name="van der Klei I.J."/>
            <person name="Klis F.M."/>
            <person name="Kovalchuk A."/>
            <person name="Krasevec N."/>
            <person name="Kubicek C.P."/>
            <person name="Liu B."/>
            <person name="Maccabe A."/>
            <person name="Meyer V."/>
            <person name="Mirabito P."/>
            <person name="Miskei M."/>
            <person name="Mos M."/>
            <person name="Mullins J."/>
            <person name="Nelson D.R."/>
            <person name="Nielsen J."/>
            <person name="Oakley B.R."/>
            <person name="Osmani S.A."/>
            <person name="Pakula T."/>
            <person name="Paszewski A."/>
            <person name="Paulsen I."/>
            <person name="Pilsyk S."/>
            <person name="Pocsi I."/>
            <person name="Punt P.J."/>
            <person name="Ram A.F."/>
            <person name="Ren Q."/>
            <person name="Robellet X."/>
            <person name="Robson G."/>
            <person name="Seiboth B."/>
            <person name="van Solingen P."/>
            <person name="Specht T."/>
            <person name="Sun J."/>
            <person name="Taheri-Talesh N."/>
            <person name="Takeshita N."/>
            <person name="Ussery D."/>
            <person name="vanKuyk P.A."/>
            <person name="Visser H."/>
            <person name="van de Vondervoort P.J."/>
            <person name="de Vries R.P."/>
            <person name="Walton J."/>
            <person name="Xiang X."/>
            <person name="Xiong Y."/>
            <person name="Zeng A.P."/>
            <person name="Brandt B.W."/>
            <person name="Cornell M.J."/>
            <person name="van den Hondel C.A."/>
            <person name="Visser J."/>
            <person name="Oliver S.G."/>
            <person name="Turner G."/>
        </authorList>
    </citation>
    <scope>GENOME REANNOTATION</scope>
    <source>
        <strain evidence="2">FGSC A4 / ATCC 38163 / CBS 112.46 / NRRL 194 / M139</strain>
    </source>
</reference>
<dbReference type="EMBL" id="BN001307">
    <property type="protein sequence ID" value="CBF87078.1"/>
    <property type="molecule type" value="Genomic_DNA"/>
</dbReference>
<dbReference type="VEuPathDB" id="FungiDB:AN2550"/>
<gene>
    <name evidence="1" type="ORF">ANIA_02550</name>
</gene>
<dbReference type="RefSeq" id="XP_660154.1">
    <property type="nucleotide sequence ID" value="XM_655062.1"/>
</dbReference>
<protein>
    <submittedName>
        <fullName evidence="1">Uncharacterized protein</fullName>
    </submittedName>
</protein>
<evidence type="ECO:0000313" key="1">
    <source>
        <dbReference type="EMBL" id="CBF87078.1"/>
    </source>
</evidence>
<dbReference type="Proteomes" id="UP000000560">
    <property type="component" value="Chromosome VII"/>
</dbReference>
<dbReference type="InParanoid" id="Q5BA80"/>
<evidence type="ECO:0000313" key="2">
    <source>
        <dbReference type="Proteomes" id="UP000000560"/>
    </source>
</evidence>
<accession>Q5BA80</accession>
<accession>C8VPT4</accession>
<dbReference type="KEGG" id="ani:ANIA_02550"/>
<dbReference type="AlphaFoldDB" id="Q5BA80"/>
<proteinExistence type="predicted"/>
<keyword evidence="2" id="KW-1185">Reference proteome</keyword>
<name>Q5BA80_EMENI</name>
<organism evidence="1 2">
    <name type="scientific">Emericella nidulans (strain FGSC A4 / ATCC 38163 / CBS 112.46 / NRRL 194 / M139)</name>
    <name type="common">Aspergillus nidulans</name>
    <dbReference type="NCBI Taxonomy" id="227321"/>
    <lineage>
        <taxon>Eukaryota</taxon>
        <taxon>Fungi</taxon>
        <taxon>Dikarya</taxon>
        <taxon>Ascomycota</taxon>
        <taxon>Pezizomycotina</taxon>
        <taxon>Eurotiomycetes</taxon>
        <taxon>Eurotiomycetidae</taxon>
        <taxon>Eurotiales</taxon>
        <taxon>Aspergillaceae</taxon>
        <taxon>Aspergillus</taxon>
        <taxon>Aspergillus subgen. Nidulantes</taxon>
    </lineage>
</organism>
<reference evidence="2" key="1">
    <citation type="journal article" date="2005" name="Nature">
        <title>Sequencing of Aspergillus nidulans and comparative analysis with A. fumigatus and A. oryzae.</title>
        <authorList>
            <person name="Galagan J.E."/>
            <person name="Calvo S.E."/>
            <person name="Cuomo C."/>
            <person name="Ma L.J."/>
            <person name="Wortman J.R."/>
            <person name="Batzoglou S."/>
            <person name="Lee S.I."/>
            <person name="Basturkmen M."/>
            <person name="Spevak C.C."/>
            <person name="Clutterbuck J."/>
            <person name="Kapitonov V."/>
            <person name="Jurka J."/>
            <person name="Scazzocchio C."/>
            <person name="Farman M."/>
            <person name="Butler J."/>
            <person name="Purcell S."/>
            <person name="Harris S."/>
            <person name="Braus G.H."/>
            <person name="Draht O."/>
            <person name="Busch S."/>
            <person name="D'Enfert C."/>
            <person name="Bouchier C."/>
            <person name="Goldman G.H."/>
            <person name="Bell-Pedersen D."/>
            <person name="Griffiths-Jones S."/>
            <person name="Doonan J.H."/>
            <person name="Yu J."/>
            <person name="Vienken K."/>
            <person name="Pain A."/>
            <person name="Freitag M."/>
            <person name="Selker E.U."/>
            <person name="Archer D.B."/>
            <person name="Penalva M.A."/>
            <person name="Oakley B.R."/>
            <person name="Momany M."/>
            <person name="Tanaka T."/>
            <person name="Kumagai T."/>
            <person name="Asai K."/>
            <person name="Machida M."/>
            <person name="Nierman W.C."/>
            <person name="Denning D.W."/>
            <person name="Caddick M."/>
            <person name="Hynes M."/>
            <person name="Paoletti M."/>
            <person name="Fischer R."/>
            <person name="Miller B."/>
            <person name="Dyer P."/>
            <person name="Sachs M.S."/>
            <person name="Osmani S.A."/>
            <person name="Birren B.W."/>
        </authorList>
    </citation>
    <scope>NUCLEOTIDE SEQUENCE [LARGE SCALE GENOMIC DNA]</scope>
    <source>
        <strain evidence="2">FGSC A4 / ATCC 38163 / CBS 112.46 / NRRL 194 / M139</strain>
    </source>
</reference>